<name>A0AAU9VTI8_9CNID</name>
<dbReference type="EMBL" id="CALNXJ010000003">
    <property type="protein sequence ID" value="CAH3035442.1"/>
    <property type="molecule type" value="Genomic_DNA"/>
</dbReference>
<feature type="non-terminal residue" evidence="1">
    <location>
        <position position="1"/>
    </location>
</feature>
<dbReference type="Proteomes" id="UP001159428">
    <property type="component" value="Unassembled WGS sequence"/>
</dbReference>
<organism evidence="1 2">
    <name type="scientific">Pocillopora meandrina</name>
    <dbReference type="NCBI Taxonomy" id="46732"/>
    <lineage>
        <taxon>Eukaryota</taxon>
        <taxon>Metazoa</taxon>
        <taxon>Cnidaria</taxon>
        <taxon>Anthozoa</taxon>
        <taxon>Hexacorallia</taxon>
        <taxon>Scleractinia</taxon>
        <taxon>Astrocoeniina</taxon>
        <taxon>Pocilloporidae</taxon>
        <taxon>Pocillopora</taxon>
    </lineage>
</organism>
<proteinExistence type="predicted"/>
<evidence type="ECO:0000313" key="1">
    <source>
        <dbReference type="EMBL" id="CAH3035442.1"/>
    </source>
</evidence>
<protein>
    <recommendedName>
        <fullName evidence="3">Endonuclease/exonuclease/phosphatase</fullName>
    </recommendedName>
</protein>
<dbReference type="AlphaFoldDB" id="A0AAU9VTI8"/>
<accession>A0AAU9VTI8</accession>
<reference evidence="1 2" key="1">
    <citation type="submission" date="2022-05" db="EMBL/GenBank/DDBJ databases">
        <authorList>
            <consortium name="Genoscope - CEA"/>
            <person name="William W."/>
        </authorList>
    </citation>
    <scope>NUCLEOTIDE SEQUENCE [LARGE SCALE GENOMIC DNA]</scope>
</reference>
<dbReference type="SUPFAM" id="SSF56219">
    <property type="entry name" value="DNase I-like"/>
    <property type="match status" value="1"/>
</dbReference>
<dbReference type="Gene3D" id="3.60.10.10">
    <property type="entry name" value="Endonuclease/exonuclease/phosphatase"/>
    <property type="match status" value="1"/>
</dbReference>
<evidence type="ECO:0008006" key="3">
    <source>
        <dbReference type="Google" id="ProtNLM"/>
    </source>
</evidence>
<dbReference type="InterPro" id="IPR036691">
    <property type="entry name" value="Endo/exonu/phosph_ase_sf"/>
</dbReference>
<gene>
    <name evidence="1" type="ORF">PMEA_00017322</name>
</gene>
<evidence type="ECO:0000313" key="2">
    <source>
        <dbReference type="Proteomes" id="UP001159428"/>
    </source>
</evidence>
<sequence length="159" mass="17824">INTRVITYTRAELLGIRRASRSFVCGSVLHVLKLNGLLRFRGCRAGRRKISVRISHTTCRDRTTARTSVLVPIVPEQRFRSGSYLKFCSLNARSVRNKSADLVSYVESSGADIFAVTETWLSEIYDACRAEITPPGYKLFDHTGSDRCGGHTLDLIITR</sequence>
<keyword evidence="2" id="KW-1185">Reference proteome</keyword>
<comment type="caution">
    <text evidence="1">The sequence shown here is derived from an EMBL/GenBank/DDBJ whole genome shotgun (WGS) entry which is preliminary data.</text>
</comment>
<feature type="non-terminal residue" evidence="1">
    <location>
        <position position="159"/>
    </location>
</feature>